<dbReference type="PANTHER" id="PTHR48459">
    <property type="entry name" value="CUE DOMAIN-CONTAINING PROTEIN"/>
    <property type="match status" value="1"/>
</dbReference>
<evidence type="ECO:0000313" key="3">
    <source>
        <dbReference type="Proteomes" id="UP000823388"/>
    </source>
</evidence>
<dbReference type="PANTHER" id="PTHR48459:SF1">
    <property type="entry name" value="CUE DOMAIN-CONTAINING PROTEIN"/>
    <property type="match status" value="1"/>
</dbReference>
<keyword evidence="1" id="KW-0175">Coiled coil</keyword>
<protein>
    <recommendedName>
        <fullName evidence="4">CUE domain-containing protein</fullName>
    </recommendedName>
</protein>
<dbReference type="EMBL" id="CM029041">
    <property type="protein sequence ID" value="KAG2627762.1"/>
    <property type="molecule type" value="Genomic_DNA"/>
</dbReference>
<name>A0A8T0UTW6_PANVG</name>
<keyword evidence="3" id="KW-1185">Reference proteome</keyword>
<feature type="coiled-coil region" evidence="1">
    <location>
        <begin position="296"/>
        <end position="358"/>
    </location>
</feature>
<dbReference type="Proteomes" id="UP000823388">
    <property type="component" value="Chromosome 3K"/>
</dbReference>
<organism evidence="2 3">
    <name type="scientific">Panicum virgatum</name>
    <name type="common">Blackwell switchgrass</name>
    <dbReference type="NCBI Taxonomy" id="38727"/>
    <lineage>
        <taxon>Eukaryota</taxon>
        <taxon>Viridiplantae</taxon>
        <taxon>Streptophyta</taxon>
        <taxon>Embryophyta</taxon>
        <taxon>Tracheophyta</taxon>
        <taxon>Spermatophyta</taxon>
        <taxon>Magnoliopsida</taxon>
        <taxon>Liliopsida</taxon>
        <taxon>Poales</taxon>
        <taxon>Poaceae</taxon>
        <taxon>PACMAD clade</taxon>
        <taxon>Panicoideae</taxon>
        <taxon>Panicodae</taxon>
        <taxon>Paniceae</taxon>
        <taxon>Panicinae</taxon>
        <taxon>Panicum</taxon>
        <taxon>Panicum sect. Hiantes</taxon>
    </lineage>
</organism>
<sequence>MAENLVLDGLLEVFPQVDFSTLIEVSIQFKDDIDSAADYVMQNVLPNIIPDPSHPNPNDDLYIHGHQLACDDTSTQLELDPELNDTNSNSVHFDQNNNEKPDNLMAKHLKQSSTGLCPEVFDVPSTSGQNCVSEEFSSDCLLADSQLHASSERKLEISASEEGDIPYDWSPHVTLRSSYSVNLESLDNIIADEHYKKNALMSNVAAISEMLQEVELNEEKTKRAISEANQAGNDILVKVEELKEMTAHAMEDNSKVAGEISAEKSILATEAQELQTRLFNISEETKNFVVTIDEMHNTLQRRLAAAEAERVAAEKAKLEREASAQKSLREHELSLEAAKNHSKRLEQQAQENAKLRQLLTDRGHAVDALHGEMIGIFDCITQLKLRVDMQLPVDEQWQHVSSSLSSSTVDAPAQVPLVLSSSDVDEPLQHAPSILSSSAVNEPQQQVPPILAFDEDLDQVASMLSSSAFFNGNGPLQPVSSRLSSSARSASDKSLAESFASKSGWPSPAVPSANLMDDKRIAGVCGGDFALDDSWDVVDDEETIMTPARAKSTPMLL</sequence>
<gene>
    <name evidence="2" type="ORF">PVAP13_3KG262723</name>
</gene>
<reference evidence="2" key="1">
    <citation type="submission" date="2020-05" db="EMBL/GenBank/DDBJ databases">
        <title>WGS assembly of Panicum virgatum.</title>
        <authorList>
            <person name="Lovell J.T."/>
            <person name="Jenkins J."/>
            <person name="Shu S."/>
            <person name="Juenger T.E."/>
            <person name="Schmutz J."/>
        </authorList>
    </citation>
    <scope>NUCLEOTIDE SEQUENCE</scope>
    <source>
        <strain evidence="2">AP13</strain>
    </source>
</reference>
<proteinExistence type="predicted"/>
<dbReference type="AlphaFoldDB" id="A0A8T0UTW6"/>
<evidence type="ECO:0000256" key="1">
    <source>
        <dbReference type="SAM" id="Coils"/>
    </source>
</evidence>
<evidence type="ECO:0008006" key="4">
    <source>
        <dbReference type="Google" id="ProtNLM"/>
    </source>
</evidence>
<accession>A0A8T0UTW6</accession>
<evidence type="ECO:0000313" key="2">
    <source>
        <dbReference type="EMBL" id="KAG2627762.1"/>
    </source>
</evidence>
<dbReference type="OrthoDB" id="620544at2759"/>
<comment type="caution">
    <text evidence="2">The sequence shown here is derived from an EMBL/GenBank/DDBJ whole genome shotgun (WGS) entry which is preliminary data.</text>
</comment>